<sequence>MRQAIESLFIKVAVVRWFASVFSMEISFQCFTDGHCLLSRVPLPSLLKFKHIYCSTYNALSFHNDLQTHSFTAFTPVQ</sequence>
<proteinExistence type="predicted"/>
<reference evidence="1" key="2">
    <citation type="journal article" date="2015" name="Data Brief">
        <title>Shoot transcriptome of the giant reed, Arundo donax.</title>
        <authorList>
            <person name="Barrero R.A."/>
            <person name="Guerrero F.D."/>
            <person name="Moolhuijzen P."/>
            <person name="Goolsby J.A."/>
            <person name="Tidwell J."/>
            <person name="Bellgard S.E."/>
            <person name="Bellgard M.I."/>
        </authorList>
    </citation>
    <scope>NUCLEOTIDE SEQUENCE</scope>
    <source>
        <tissue evidence="1">Shoot tissue taken approximately 20 cm above the soil surface</tissue>
    </source>
</reference>
<evidence type="ECO:0000313" key="1">
    <source>
        <dbReference type="EMBL" id="JAD90244.1"/>
    </source>
</evidence>
<name>A0A0A9DNV0_ARUDO</name>
<dbReference type="EMBL" id="GBRH01207651">
    <property type="protein sequence ID" value="JAD90244.1"/>
    <property type="molecule type" value="Transcribed_RNA"/>
</dbReference>
<accession>A0A0A9DNV0</accession>
<dbReference type="AlphaFoldDB" id="A0A0A9DNV0"/>
<organism evidence="1">
    <name type="scientific">Arundo donax</name>
    <name type="common">Giant reed</name>
    <name type="synonym">Donax arundinaceus</name>
    <dbReference type="NCBI Taxonomy" id="35708"/>
    <lineage>
        <taxon>Eukaryota</taxon>
        <taxon>Viridiplantae</taxon>
        <taxon>Streptophyta</taxon>
        <taxon>Embryophyta</taxon>
        <taxon>Tracheophyta</taxon>
        <taxon>Spermatophyta</taxon>
        <taxon>Magnoliopsida</taxon>
        <taxon>Liliopsida</taxon>
        <taxon>Poales</taxon>
        <taxon>Poaceae</taxon>
        <taxon>PACMAD clade</taxon>
        <taxon>Arundinoideae</taxon>
        <taxon>Arundineae</taxon>
        <taxon>Arundo</taxon>
    </lineage>
</organism>
<reference evidence="1" key="1">
    <citation type="submission" date="2014-09" db="EMBL/GenBank/DDBJ databases">
        <authorList>
            <person name="Magalhaes I.L.F."/>
            <person name="Oliveira U."/>
            <person name="Santos F.R."/>
            <person name="Vidigal T.H.D.A."/>
            <person name="Brescovit A.D."/>
            <person name="Santos A.J."/>
        </authorList>
    </citation>
    <scope>NUCLEOTIDE SEQUENCE</scope>
    <source>
        <tissue evidence="1">Shoot tissue taken approximately 20 cm above the soil surface</tissue>
    </source>
</reference>
<protein>
    <submittedName>
        <fullName evidence="1">Uncharacterized protein</fullName>
    </submittedName>
</protein>